<dbReference type="EMBL" id="JAUSRD010000010">
    <property type="protein sequence ID" value="MDP9894983.1"/>
    <property type="molecule type" value="Genomic_DNA"/>
</dbReference>
<comment type="caution">
    <text evidence="1">The sequence shown here is derived from an EMBL/GenBank/DDBJ whole genome shotgun (WGS) entry which is preliminary data.</text>
</comment>
<dbReference type="Proteomes" id="UP001242045">
    <property type="component" value="Unassembled WGS sequence"/>
</dbReference>
<gene>
    <name evidence="1" type="ORF">J2W31_004108</name>
</gene>
<accession>A0AAW8D2N1</accession>
<evidence type="ECO:0000313" key="1">
    <source>
        <dbReference type="EMBL" id="MDP9894983.1"/>
    </source>
</evidence>
<dbReference type="AlphaFoldDB" id="A0AAW8D2N1"/>
<sequence>MPDQECVEGLAQYERRFDLPMGYAGRGTYARGDRKLEITVRYLGIEVDDALELAEQNDA</sequence>
<protein>
    <submittedName>
        <fullName evidence="1">Uncharacterized protein</fullName>
    </submittedName>
</protein>
<organism evidence="1 2">
    <name type="scientific">Variovorax boronicumulans</name>
    <dbReference type="NCBI Taxonomy" id="436515"/>
    <lineage>
        <taxon>Bacteria</taxon>
        <taxon>Pseudomonadati</taxon>
        <taxon>Pseudomonadota</taxon>
        <taxon>Betaproteobacteria</taxon>
        <taxon>Burkholderiales</taxon>
        <taxon>Comamonadaceae</taxon>
        <taxon>Variovorax</taxon>
    </lineage>
</organism>
<reference evidence="1" key="1">
    <citation type="submission" date="2023-07" db="EMBL/GenBank/DDBJ databases">
        <title>Sorghum-associated microbial communities from plants grown in Nebraska, USA.</title>
        <authorList>
            <person name="Schachtman D."/>
        </authorList>
    </citation>
    <scope>NUCLEOTIDE SEQUENCE</scope>
    <source>
        <strain evidence="1">DS3754</strain>
    </source>
</reference>
<evidence type="ECO:0000313" key="2">
    <source>
        <dbReference type="Proteomes" id="UP001242045"/>
    </source>
</evidence>
<name>A0AAW8D2N1_9BURK</name>
<proteinExistence type="predicted"/>